<dbReference type="PANTHER" id="PTHR39210">
    <property type="entry name" value="HEPARIN-SULFATE LYASE"/>
    <property type="match status" value="1"/>
</dbReference>
<dbReference type="EMBL" id="QSBI01000009">
    <property type="protein sequence ID" value="RGX10646.1"/>
    <property type="molecule type" value="Genomic_DNA"/>
</dbReference>
<evidence type="ECO:0000259" key="5">
    <source>
        <dbReference type="Pfam" id="PF07940"/>
    </source>
</evidence>
<dbReference type="GO" id="GO:0042597">
    <property type="term" value="C:periplasmic space"/>
    <property type="evidence" value="ECO:0007669"/>
    <property type="project" value="UniProtKB-SubCell"/>
</dbReference>
<organism evidence="7 8">
    <name type="scientific">Bacteroides ovatus</name>
    <dbReference type="NCBI Taxonomy" id="28116"/>
    <lineage>
        <taxon>Bacteria</taxon>
        <taxon>Pseudomonadati</taxon>
        <taxon>Bacteroidota</taxon>
        <taxon>Bacteroidia</taxon>
        <taxon>Bacteroidales</taxon>
        <taxon>Bacteroidaceae</taxon>
        <taxon>Bacteroides</taxon>
    </lineage>
</organism>
<dbReference type="Gene3D" id="2.70.98.70">
    <property type="match status" value="1"/>
</dbReference>
<keyword evidence="3" id="KW-0574">Periplasm</keyword>
<evidence type="ECO:0000259" key="6">
    <source>
        <dbReference type="Pfam" id="PF16889"/>
    </source>
</evidence>
<keyword evidence="2" id="KW-0732">Signal</keyword>
<feature type="domain" description="Heparin-sulfate lyase N-terminal" evidence="6">
    <location>
        <begin position="132"/>
        <end position="316"/>
    </location>
</feature>
<reference evidence="7 8" key="1">
    <citation type="submission" date="2018-08" db="EMBL/GenBank/DDBJ databases">
        <title>A genome reference for cultivated species of the human gut microbiota.</title>
        <authorList>
            <person name="Zou Y."/>
            <person name="Xue W."/>
            <person name="Luo G."/>
        </authorList>
    </citation>
    <scope>NUCLEOTIDE SEQUENCE [LARGE SCALE GENOMIC DNA]</scope>
    <source>
        <strain evidence="7 8">AF04-46</strain>
    </source>
</reference>
<evidence type="ECO:0000256" key="3">
    <source>
        <dbReference type="ARBA" id="ARBA00022764"/>
    </source>
</evidence>
<gene>
    <name evidence="7" type="ORF">DWV35_09400</name>
</gene>
<evidence type="ECO:0000256" key="1">
    <source>
        <dbReference type="ARBA" id="ARBA00004418"/>
    </source>
</evidence>
<dbReference type="InterPro" id="IPR012480">
    <property type="entry name" value="Hepar_II_III_C"/>
</dbReference>
<comment type="caution">
    <text evidence="7">The sequence shown here is derived from an EMBL/GenBank/DDBJ whole genome shotgun (WGS) entry which is preliminary data.</text>
</comment>
<dbReference type="Proteomes" id="UP000286031">
    <property type="component" value="Unassembled WGS sequence"/>
</dbReference>
<dbReference type="SUPFAM" id="SSF48230">
    <property type="entry name" value="Chondroitin AC/alginate lyase"/>
    <property type="match status" value="1"/>
</dbReference>
<evidence type="ECO:0000313" key="8">
    <source>
        <dbReference type="Proteomes" id="UP000286031"/>
    </source>
</evidence>
<dbReference type="InterPro" id="IPR031680">
    <property type="entry name" value="Hepar_II_III_N"/>
</dbReference>
<sequence length="868" mass="100619">MNLSMYNLKISFITLLIFFSVPVLSGKVAQRPYMFINEQQINRAKQQVVHNEDLRRSVESLQQTLEKNLRSWRKMIPERATPYSMNELFEIAKITKTRPDLMTESAAMILYPSQEVATVLREKMLYEIGIHKDEGSWRELGIHQGERLGRFLQAYDIACHLSIFSEEEHEAIISELHQAARFLEAWTLESPINYIFQGQTYCFNIKYYPICMLGIIGMYFPEFEESALWVEKAQDQVTRLLLTENFADGAYGENSIHYWAPTTDGILLYITASHNLGYKDYMKDYTFRNFFQKFMRWRANLTTTDGRKVAIGDAHRCEVGSKELLDAAYLLEDHTLAWIVKSIHERVHGGYLLSPQQLLTFNASFRLEKPQYNYANYIWSGYGIYRSGWNADDNFIMMKYGPTWAGRREIEKKPVIAGHSHQDCMGIEMLYHGIPMFVDGGYRGVYANYETYGGFWKATIAHNTVGLGNDYGYSRTDGLFKEHINKHGKEFRYEKEQINTYRNSTRLMSFSDVEDVVLLSAKATTYENVEHERSIVWFRENSLTIVHDNLTSPYMQNYEWYLNPVGHLISSDKNYIIGDEKARLAIVEVGKQSPTTIIGRGTKGIPDYYYPFRNDFKDEPRWDGPNARWANYTLMVKSQKADSTAFFNVLIPFHKTNPYTIGNWGKKGKKLSSAYGHILISEETNEKELLVNGRFAVVCNNSAMQPQEYTLSNGYELSVSGRTLIKTELYSLPWKELYKHKVTGLVGLKSQRATFVLEPDPWNEYVLIHDPKIEEGKEPPVPIRVKVSFYTGKRPVKMVRERSNESIPSLHNPEFDNKIEKARFYTGLKNYAKIESRMARVDQDFEYDDSTGIVSTLLPPGFNHLVWE</sequence>
<accession>A0A413ESS6</accession>
<dbReference type="AlphaFoldDB" id="A0A413ESS6"/>
<dbReference type="Pfam" id="PF07940">
    <property type="entry name" value="Hepar_II_III_C"/>
    <property type="match status" value="1"/>
</dbReference>
<protein>
    <submittedName>
        <fullName evidence="7">Uncharacterized protein</fullName>
    </submittedName>
</protein>
<evidence type="ECO:0000313" key="7">
    <source>
        <dbReference type="EMBL" id="RGX10646.1"/>
    </source>
</evidence>
<evidence type="ECO:0000256" key="2">
    <source>
        <dbReference type="ARBA" id="ARBA00022729"/>
    </source>
</evidence>
<dbReference type="Pfam" id="PF16889">
    <property type="entry name" value="Hepar_II_III_N"/>
    <property type="match status" value="1"/>
</dbReference>
<evidence type="ECO:0000256" key="4">
    <source>
        <dbReference type="ARBA" id="ARBA00023239"/>
    </source>
</evidence>
<feature type="domain" description="Heparinase II/III-like C-terminal" evidence="5">
    <location>
        <begin position="380"/>
        <end position="567"/>
    </location>
</feature>
<proteinExistence type="predicted"/>
<keyword evidence="4" id="KW-0456">Lyase</keyword>
<comment type="subcellular location">
    <subcellularLocation>
        <location evidence="1">Periplasm</location>
    </subcellularLocation>
</comment>
<dbReference type="Gene3D" id="1.50.10.100">
    <property type="entry name" value="Chondroitin AC/alginate lyase"/>
    <property type="match status" value="1"/>
</dbReference>
<dbReference type="GO" id="GO:0016829">
    <property type="term" value="F:lyase activity"/>
    <property type="evidence" value="ECO:0007669"/>
    <property type="project" value="UniProtKB-KW"/>
</dbReference>
<dbReference type="InterPro" id="IPR008929">
    <property type="entry name" value="Chondroitin_lyas"/>
</dbReference>
<name>A0A413ESS6_BACOV</name>
<dbReference type="PANTHER" id="PTHR39210:SF1">
    <property type="entry name" value="HEPARIN-SULFATE LYASE"/>
    <property type="match status" value="1"/>
</dbReference>